<feature type="repeat" description="TPR" evidence="4">
    <location>
        <begin position="559"/>
        <end position="592"/>
    </location>
</feature>
<reference evidence="5" key="2">
    <citation type="submission" date="2024-06" db="UniProtKB">
        <authorList>
            <consortium name="EnsemblMetazoa"/>
        </authorList>
    </citation>
    <scope>IDENTIFICATION</scope>
</reference>
<comment type="similarity">
    <text evidence="3">Belongs to the TTC27 family.</text>
</comment>
<dbReference type="Pfam" id="PF13431">
    <property type="entry name" value="TPR_17"/>
    <property type="match status" value="1"/>
</dbReference>
<evidence type="ECO:0008006" key="7">
    <source>
        <dbReference type="Google" id="ProtNLM"/>
    </source>
</evidence>
<dbReference type="Gene3D" id="1.25.40.10">
    <property type="entry name" value="Tetratricopeptide repeat domain"/>
    <property type="match status" value="1"/>
</dbReference>
<evidence type="ECO:0000256" key="3">
    <source>
        <dbReference type="ARBA" id="ARBA00024020"/>
    </source>
</evidence>
<dbReference type="PANTHER" id="PTHR16193:SF0">
    <property type="entry name" value="TETRATRICOPEPTIDE REPEAT PROTEIN 27"/>
    <property type="match status" value="1"/>
</dbReference>
<dbReference type="PROSITE" id="PS50005">
    <property type="entry name" value="TPR"/>
    <property type="match status" value="2"/>
</dbReference>
<dbReference type="RefSeq" id="XP_019849322.1">
    <property type="nucleotide sequence ID" value="XM_019993763.1"/>
</dbReference>
<evidence type="ECO:0000313" key="6">
    <source>
        <dbReference type="Proteomes" id="UP000007879"/>
    </source>
</evidence>
<dbReference type="SMART" id="SM00028">
    <property type="entry name" value="TPR"/>
    <property type="match status" value="3"/>
</dbReference>
<dbReference type="EnsemblMetazoa" id="XM_019993763.1">
    <property type="protein sequence ID" value="XP_019849322.1"/>
    <property type="gene ID" value="LOC100640447"/>
</dbReference>
<protein>
    <recommendedName>
        <fullName evidence="7">Tetratricopeptide repeat protein 27</fullName>
    </recommendedName>
</protein>
<keyword evidence="6" id="KW-1185">Reference proteome</keyword>
<organism evidence="5 6">
    <name type="scientific">Amphimedon queenslandica</name>
    <name type="common">Sponge</name>
    <dbReference type="NCBI Taxonomy" id="400682"/>
    <lineage>
        <taxon>Eukaryota</taxon>
        <taxon>Metazoa</taxon>
        <taxon>Porifera</taxon>
        <taxon>Demospongiae</taxon>
        <taxon>Heteroscleromorpha</taxon>
        <taxon>Haplosclerida</taxon>
        <taxon>Niphatidae</taxon>
        <taxon>Amphimedon</taxon>
    </lineage>
</organism>
<proteinExistence type="inferred from homology"/>
<dbReference type="InterPro" id="IPR044244">
    <property type="entry name" value="TTC27/Emw1"/>
</dbReference>
<dbReference type="InterPro" id="IPR019734">
    <property type="entry name" value="TPR_rpt"/>
</dbReference>
<dbReference type="GeneID" id="100640447"/>
<keyword evidence="1" id="KW-0677">Repeat</keyword>
<dbReference type="Proteomes" id="UP000007879">
    <property type="component" value="Unassembled WGS sequence"/>
</dbReference>
<evidence type="ECO:0000256" key="4">
    <source>
        <dbReference type="PROSITE-ProRule" id="PRU00339"/>
    </source>
</evidence>
<dbReference type="InterPro" id="IPR011990">
    <property type="entry name" value="TPR-like_helical_dom_sf"/>
</dbReference>
<evidence type="ECO:0000256" key="2">
    <source>
        <dbReference type="ARBA" id="ARBA00022803"/>
    </source>
</evidence>
<keyword evidence="2 4" id="KW-0802">TPR repeat</keyword>
<dbReference type="KEGG" id="aqu:100640447"/>
<dbReference type="SUPFAM" id="SSF48452">
    <property type="entry name" value="TPR-like"/>
    <property type="match status" value="1"/>
</dbReference>
<sequence length="782" mass="89627">MEKLRAPPIISLRPRSNVLSSRTKMSSERFFQVFSRILKDKGPDSIPKDLLEELTLQREDRLLLGSTFLDQFVQLNWTGPKDAVSHRINNEEQVLFNKWSMKERSSGDECWYELVDSPYLLYLSQLLLLDNDNKDKSIMELLWSCRLVFIEQQLILQKSDRLWQQMKAMIGIIEEQIKNGDSLGNISLAALHLELSHYLLYYYNFDSAENHLHKAQESAGIVVELSGALGRRTKFQEKDVAQLRVKITSSSPSLPSSFPSPPMTAGLPKDIQLDDDTLLAVIEYTEDEAEDGCSPTHLTTLQQAVILGICKYEKSSGPFDRLTNEELEAYLNCVLASPQSWCVQMSALYNRSVLQKGKHRTMERSMTQLQELVDSVTRPASTEDGTIVKRMEHFYCIYSPPFWDIEKQLADVLASMGASLSALEIYERLHLWERVISCYQAAGRLSQAERIIRERLEADGESVLLWCLLGDTTQDPDCYQKAWTLSNERSSRAQKSLGLYYLSKEKYDECVKCLHKSVQINSLQEGVWFTLGHAAAQIDDHALSAKAYRQCVTLEPDNAEAWNNLASAYLKKKDKLRAFNSFQEALKCNYENWKIWENYLLVSIDIGEITEAIRSYHRLMDLRHKHLDSEILKIITDSVLDLDEDKQDKTGNVRKKLGELLARSIAETTGNSELWEVASRFHLSSSLESDKEKGIIELQKAQRTSRQVPSWEREESSRNRVIHLTLHYSKVCRESGKKDNLFSARMALKSVISILKGMETGFIPGEQLLKLEDEMQLLTEYI</sequence>
<evidence type="ECO:0000256" key="1">
    <source>
        <dbReference type="ARBA" id="ARBA00022737"/>
    </source>
</evidence>
<accession>A0AAN0IXQ1</accession>
<feature type="repeat" description="TPR" evidence="4">
    <location>
        <begin position="525"/>
        <end position="558"/>
    </location>
</feature>
<dbReference type="PANTHER" id="PTHR16193">
    <property type="entry name" value="TETRATRICOPEPTIDE REPEAT PROTEIN 27"/>
    <property type="match status" value="1"/>
</dbReference>
<dbReference type="AlphaFoldDB" id="A0AAN0IXQ1"/>
<reference evidence="6" key="1">
    <citation type="journal article" date="2010" name="Nature">
        <title>The Amphimedon queenslandica genome and the evolution of animal complexity.</title>
        <authorList>
            <person name="Srivastava M."/>
            <person name="Simakov O."/>
            <person name="Chapman J."/>
            <person name="Fahey B."/>
            <person name="Gauthier M.E."/>
            <person name="Mitros T."/>
            <person name="Richards G.S."/>
            <person name="Conaco C."/>
            <person name="Dacre M."/>
            <person name="Hellsten U."/>
            <person name="Larroux C."/>
            <person name="Putnam N.H."/>
            <person name="Stanke M."/>
            <person name="Adamska M."/>
            <person name="Darling A."/>
            <person name="Degnan S.M."/>
            <person name="Oakley T.H."/>
            <person name="Plachetzki D.C."/>
            <person name="Zhai Y."/>
            <person name="Adamski M."/>
            <person name="Calcino A."/>
            <person name="Cummins S.F."/>
            <person name="Goodstein D.M."/>
            <person name="Harris C."/>
            <person name="Jackson D.J."/>
            <person name="Leys S.P."/>
            <person name="Shu S."/>
            <person name="Woodcroft B.J."/>
            <person name="Vervoort M."/>
            <person name="Kosik K.S."/>
            <person name="Manning G."/>
            <person name="Degnan B.M."/>
            <person name="Rokhsar D.S."/>
        </authorList>
    </citation>
    <scope>NUCLEOTIDE SEQUENCE [LARGE SCALE GENOMIC DNA]</scope>
</reference>
<name>A0AAN0IXQ1_AMPQE</name>
<evidence type="ECO:0000313" key="5">
    <source>
        <dbReference type="EnsemblMetazoa" id="XP_019849322.1"/>
    </source>
</evidence>